<accession>A0ABU9IER3</accession>
<evidence type="ECO:0000256" key="1">
    <source>
        <dbReference type="SAM" id="MobiDB-lite"/>
    </source>
</evidence>
<feature type="region of interest" description="Disordered" evidence="1">
    <location>
        <begin position="69"/>
        <end position="88"/>
    </location>
</feature>
<keyword evidence="2" id="KW-1133">Transmembrane helix</keyword>
<keyword evidence="2" id="KW-0812">Transmembrane</keyword>
<evidence type="ECO:0000256" key="2">
    <source>
        <dbReference type="SAM" id="Phobius"/>
    </source>
</evidence>
<reference evidence="3 4" key="1">
    <citation type="submission" date="2024-04" db="EMBL/GenBank/DDBJ databases">
        <title>Aurantiacibacter sp. DGU6 16S ribosomal RNA gene Genome sequencing and assembly.</title>
        <authorList>
            <person name="Park S."/>
        </authorList>
    </citation>
    <scope>NUCLEOTIDE SEQUENCE [LARGE SCALE GENOMIC DNA]</scope>
    <source>
        <strain evidence="3 4">DGU6</strain>
    </source>
</reference>
<dbReference type="EMBL" id="JBBYHV010000001">
    <property type="protein sequence ID" value="MEL1250908.1"/>
    <property type="molecule type" value="Genomic_DNA"/>
</dbReference>
<evidence type="ECO:0000313" key="4">
    <source>
        <dbReference type="Proteomes" id="UP001497045"/>
    </source>
</evidence>
<name>A0ABU9IER3_9SPHN</name>
<dbReference type="RefSeq" id="WP_341673418.1">
    <property type="nucleotide sequence ID" value="NZ_JBBYHV010000001.1"/>
</dbReference>
<feature type="compositionally biased region" description="Low complexity" evidence="1">
    <location>
        <begin position="79"/>
        <end position="88"/>
    </location>
</feature>
<keyword evidence="2" id="KW-0472">Membrane</keyword>
<proteinExistence type="predicted"/>
<comment type="caution">
    <text evidence="3">The sequence shown here is derived from an EMBL/GenBank/DDBJ whole genome shotgun (WGS) entry which is preliminary data.</text>
</comment>
<protein>
    <submittedName>
        <fullName evidence="3">Helix-hairpin-helix domain-containing protein</fullName>
    </submittedName>
</protein>
<sequence>MNELLQEYWILLVVALVIGLLVAWWIFVASRKTTVEREDKGEGKSSARRNQALIDAPPAAAKDIGAAQNLARDTEDEQAAASAASPGPVSAAANSDSIAAATASADAEAGPAPTASGDDLSRIKGVGPKLVALLAEHGVTSFAQIAAWDDAEIDRIDAQLGRFQGRIRRDSWVDQAKMLAADDLAAYEARFGRTQ</sequence>
<feature type="transmembrane region" description="Helical" evidence="2">
    <location>
        <begin position="6"/>
        <end position="27"/>
    </location>
</feature>
<dbReference type="Pfam" id="PF14520">
    <property type="entry name" value="HHH_5"/>
    <property type="match status" value="1"/>
</dbReference>
<organism evidence="3 4">
    <name type="scientific">Aurantiacibacter gilvus</name>
    <dbReference type="NCBI Taxonomy" id="3139141"/>
    <lineage>
        <taxon>Bacteria</taxon>
        <taxon>Pseudomonadati</taxon>
        <taxon>Pseudomonadota</taxon>
        <taxon>Alphaproteobacteria</taxon>
        <taxon>Sphingomonadales</taxon>
        <taxon>Erythrobacteraceae</taxon>
        <taxon>Aurantiacibacter</taxon>
    </lineage>
</organism>
<dbReference type="Gene3D" id="1.10.150.20">
    <property type="entry name" value="5' to 3' exonuclease, C-terminal subdomain"/>
    <property type="match status" value="1"/>
</dbReference>
<dbReference type="Proteomes" id="UP001497045">
    <property type="component" value="Unassembled WGS sequence"/>
</dbReference>
<keyword evidence="4" id="KW-1185">Reference proteome</keyword>
<evidence type="ECO:0000313" key="3">
    <source>
        <dbReference type="EMBL" id="MEL1250908.1"/>
    </source>
</evidence>
<gene>
    <name evidence="3" type="ORF">AAEO60_09515</name>
</gene>